<proteinExistence type="predicted"/>
<name>A0A8V5GIB0_MELUD</name>
<evidence type="ECO:0000313" key="1">
    <source>
        <dbReference type="Ensembl" id="ENSMUNP00000030577.1"/>
    </source>
</evidence>
<dbReference type="Ensembl" id="ENSMUNT00000027690.1">
    <property type="protein sequence ID" value="ENSMUNP00000023126.1"/>
    <property type="gene ID" value="ENSMUNG00000017547.1"/>
</dbReference>
<dbReference type="AlphaFoldDB" id="A0A8V5GIB0"/>
<sequence length="108" mass="12338">MAAPAKSFLSDAGYGEQELDANSALMEVDKGCWAAWRLSFQKGRMHITVFVKVWIPMIMWKLKLQYLLLPIFLHNQSKMLFLFPVFRITENGNPVSTGIHKPLVVPTM</sequence>
<reference evidence="1" key="1">
    <citation type="submission" date="2020-03" db="EMBL/GenBank/DDBJ databases">
        <title>Melopsittacus undulatus (budgerigar) genome, bMelUnd1, maternal haplotype with Z.</title>
        <authorList>
            <person name="Gedman G."/>
            <person name="Mountcastle J."/>
            <person name="Haase B."/>
            <person name="Formenti G."/>
            <person name="Wright T."/>
            <person name="Apodaca J."/>
            <person name="Pelan S."/>
            <person name="Chow W."/>
            <person name="Rhie A."/>
            <person name="Howe K."/>
            <person name="Fedrigo O."/>
            <person name="Jarvis E.D."/>
        </authorList>
    </citation>
    <scope>NUCLEOTIDE SEQUENCE [LARGE SCALE GENOMIC DNA]</scope>
</reference>
<dbReference type="Ensembl" id="ENSMUNT00000028592.1">
    <property type="protein sequence ID" value="ENSMUNP00000030577.1"/>
    <property type="gene ID" value="ENSMUNG00000020256.1"/>
</dbReference>
<organism evidence="1 2">
    <name type="scientific">Melopsittacus undulatus</name>
    <name type="common">Budgerigar</name>
    <name type="synonym">Psittacus undulatus</name>
    <dbReference type="NCBI Taxonomy" id="13146"/>
    <lineage>
        <taxon>Eukaryota</taxon>
        <taxon>Metazoa</taxon>
        <taxon>Chordata</taxon>
        <taxon>Craniata</taxon>
        <taxon>Vertebrata</taxon>
        <taxon>Euteleostomi</taxon>
        <taxon>Archelosauria</taxon>
        <taxon>Archosauria</taxon>
        <taxon>Dinosauria</taxon>
        <taxon>Saurischia</taxon>
        <taxon>Theropoda</taxon>
        <taxon>Coelurosauria</taxon>
        <taxon>Aves</taxon>
        <taxon>Neognathae</taxon>
        <taxon>Neoaves</taxon>
        <taxon>Telluraves</taxon>
        <taxon>Australaves</taxon>
        <taxon>Psittaciformes</taxon>
        <taxon>Psittaculidae</taxon>
        <taxon>Melopsittacus</taxon>
    </lineage>
</organism>
<evidence type="ECO:0000313" key="2">
    <source>
        <dbReference type="Proteomes" id="UP000694405"/>
    </source>
</evidence>
<dbReference type="Proteomes" id="UP000694405">
    <property type="component" value="Chromosome 24"/>
</dbReference>
<dbReference type="Proteomes" id="UP000694405">
    <property type="component" value="Chromosome 13"/>
</dbReference>
<reference evidence="1" key="2">
    <citation type="submission" date="2025-05" db="UniProtKB">
        <authorList>
            <consortium name="Ensembl"/>
        </authorList>
    </citation>
    <scope>IDENTIFICATION</scope>
</reference>
<keyword evidence="2" id="KW-1185">Reference proteome</keyword>
<accession>A0A8V5GIB0</accession>
<protein>
    <submittedName>
        <fullName evidence="1">Uncharacterized protein</fullName>
    </submittedName>
</protein>